<dbReference type="Proteomes" id="UP000437017">
    <property type="component" value="Unassembled WGS sequence"/>
</dbReference>
<evidence type="ECO:0000256" key="1">
    <source>
        <dbReference type="SAM" id="SignalP"/>
    </source>
</evidence>
<proteinExistence type="predicted"/>
<keyword evidence="3" id="KW-1185">Reference proteome</keyword>
<name>A0A643BMV1_BALPH</name>
<organism evidence="2 3">
    <name type="scientific">Balaenoptera physalus</name>
    <name type="common">Fin whale</name>
    <name type="synonym">Balaena physalus</name>
    <dbReference type="NCBI Taxonomy" id="9770"/>
    <lineage>
        <taxon>Eukaryota</taxon>
        <taxon>Metazoa</taxon>
        <taxon>Chordata</taxon>
        <taxon>Craniata</taxon>
        <taxon>Vertebrata</taxon>
        <taxon>Euteleostomi</taxon>
        <taxon>Mammalia</taxon>
        <taxon>Eutheria</taxon>
        <taxon>Laurasiatheria</taxon>
        <taxon>Artiodactyla</taxon>
        <taxon>Whippomorpha</taxon>
        <taxon>Cetacea</taxon>
        <taxon>Mysticeti</taxon>
        <taxon>Balaenopteridae</taxon>
        <taxon>Balaenoptera</taxon>
    </lineage>
</organism>
<evidence type="ECO:0000313" key="2">
    <source>
        <dbReference type="EMBL" id="KAB0389301.1"/>
    </source>
</evidence>
<comment type="caution">
    <text evidence="2">The sequence shown here is derived from an EMBL/GenBank/DDBJ whole genome shotgun (WGS) entry which is preliminary data.</text>
</comment>
<sequence>CSLLVPALLSASFSPLVPSISVLLPGKLSSSLACRSSYIYSLQDDGNATLSVIRTITGEQFTRNALWQPHALEKRTWVSCDQGAPVRWCPAVN</sequence>
<feature type="signal peptide" evidence="1">
    <location>
        <begin position="1"/>
        <end position="19"/>
    </location>
</feature>
<accession>A0A643BMV1</accession>
<gene>
    <name evidence="2" type="ORF">E2I00_017100</name>
</gene>
<dbReference type="EMBL" id="SGJD01007781">
    <property type="protein sequence ID" value="KAB0389301.1"/>
    <property type="molecule type" value="Genomic_DNA"/>
</dbReference>
<protein>
    <submittedName>
        <fullName evidence="2">Uncharacterized protein</fullName>
    </submittedName>
</protein>
<reference evidence="2 3" key="1">
    <citation type="journal article" date="2019" name="PLoS ONE">
        <title>Genomic analyses reveal an absence of contemporary introgressive admixture between fin whales and blue whales, despite known hybrids.</title>
        <authorList>
            <person name="Westbury M.V."/>
            <person name="Petersen B."/>
            <person name="Lorenzen E.D."/>
        </authorList>
    </citation>
    <scope>NUCLEOTIDE SEQUENCE [LARGE SCALE GENOMIC DNA]</scope>
    <source>
        <strain evidence="2">FinWhale-01</strain>
    </source>
</reference>
<keyword evidence="1" id="KW-0732">Signal</keyword>
<feature type="non-terminal residue" evidence="2">
    <location>
        <position position="1"/>
    </location>
</feature>
<evidence type="ECO:0000313" key="3">
    <source>
        <dbReference type="Proteomes" id="UP000437017"/>
    </source>
</evidence>
<feature type="chain" id="PRO_5025056804" evidence="1">
    <location>
        <begin position="20"/>
        <end position="93"/>
    </location>
</feature>
<dbReference type="AlphaFoldDB" id="A0A643BMV1"/>